<dbReference type="EMBL" id="JASBWT010000022">
    <property type="protein sequence ID" value="KAJ9095293.1"/>
    <property type="molecule type" value="Genomic_DNA"/>
</dbReference>
<evidence type="ECO:0000313" key="1">
    <source>
        <dbReference type="EMBL" id="KAJ9095293.1"/>
    </source>
</evidence>
<name>A0ACC2V837_9TREE</name>
<proteinExistence type="predicted"/>
<organism evidence="1 2">
    <name type="scientific">Naganishia friedmannii</name>
    <dbReference type="NCBI Taxonomy" id="89922"/>
    <lineage>
        <taxon>Eukaryota</taxon>
        <taxon>Fungi</taxon>
        <taxon>Dikarya</taxon>
        <taxon>Basidiomycota</taxon>
        <taxon>Agaricomycotina</taxon>
        <taxon>Tremellomycetes</taxon>
        <taxon>Filobasidiales</taxon>
        <taxon>Filobasidiaceae</taxon>
        <taxon>Naganishia</taxon>
    </lineage>
</organism>
<protein>
    <submittedName>
        <fullName evidence="1">Uncharacterized protein</fullName>
    </submittedName>
</protein>
<comment type="caution">
    <text evidence="1">The sequence shown here is derived from an EMBL/GenBank/DDBJ whole genome shotgun (WGS) entry which is preliminary data.</text>
</comment>
<sequence>MQIGTPLKRVLSGGQKRRLDSAAAQEVVTSVAKLARKEGIIVIASIHQPSHATLNEFTRFVLLSSGQRCFKCKIGELETFLLKMGVEQRPFAPPTDSAMQLLNTDFQTEERGEQDHLDTVQTLKGRFEHWEHASPSWITPPAETTSSVEKVDWESGLAAGRVGGLTKVWSHTVILGKRMALNHSRNILAYGIRAAMYAGEQGSI</sequence>
<accession>A0ACC2V837</accession>
<dbReference type="Proteomes" id="UP001227268">
    <property type="component" value="Unassembled WGS sequence"/>
</dbReference>
<keyword evidence="2" id="KW-1185">Reference proteome</keyword>
<reference evidence="1" key="1">
    <citation type="submission" date="2023-04" db="EMBL/GenBank/DDBJ databases">
        <title>Draft Genome sequencing of Naganishia species isolated from polar environments using Oxford Nanopore Technology.</title>
        <authorList>
            <person name="Leo P."/>
            <person name="Venkateswaran K."/>
        </authorList>
    </citation>
    <scope>NUCLEOTIDE SEQUENCE</scope>
    <source>
        <strain evidence="1">MNA-CCFEE 5423</strain>
    </source>
</reference>
<gene>
    <name evidence="1" type="ORF">QFC21_005659</name>
</gene>
<evidence type="ECO:0000313" key="2">
    <source>
        <dbReference type="Proteomes" id="UP001227268"/>
    </source>
</evidence>